<reference evidence="1" key="1">
    <citation type="submission" date="2019-08" db="EMBL/GenBank/DDBJ databases">
        <authorList>
            <person name="Kucharzyk K."/>
            <person name="Murdoch R.W."/>
            <person name="Higgins S."/>
            <person name="Loffler F."/>
        </authorList>
    </citation>
    <scope>NUCLEOTIDE SEQUENCE</scope>
</reference>
<comment type="caution">
    <text evidence="1">The sequence shown here is derived from an EMBL/GenBank/DDBJ whole genome shotgun (WGS) entry which is preliminary data.</text>
</comment>
<evidence type="ECO:0000313" key="1">
    <source>
        <dbReference type="EMBL" id="MPN39649.1"/>
    </source>
</evidence>
<name>A0A645HN27_9ZZZZ</name>
<dbReference type="AlphaFoldDB" id="A0A645HN27"/>
<gene>
    <name evidence="1" type="ORF">SDC9_187177</name>
</gene>
<organism evidence="1">
    <name type="scientific">bioreactor metagenome</name>
    <dbReference type="NCBI Taxonomy" id="1076179"/>
    <lineage>
        <taxon>unclassified sequences</taxon>
        <taxon>metagenomes</taxon>
        <taxon>ecological metagenomes</taxon>
    </lineage>
</organism>
<proteinExistence type="predicted"/>
<protein>
    <submittedName>
        <fullName evidence="1">Uncharacterized protein</fullName>
    </submittedName>
</protein>
<sequence>MEAVEVQYKNAAIDGNYSLNDFADAYLGGVPEGTVNLTATDGFEKTESASAFFANYLLLENNQQMEGAPRSWSPEVGEGMNTKFLDLAVIGGNAVYFGAQTPVGELLAAAGLNADNYKFVASDGYEVEIPAAAIPSGTILWDAEKKMMRADFTDGSLTDNQKKVKYLISVEVVK</sequence>
<accession>A0A645HN27</accession>
<dbReference type="EMBL" id="VSSQ01095579">
    <property type="protein sequence ID" value="MPN39649.1"/>
    <property type="molecule type" value="Genomic_DNA"/>
</dbReference>